<dbReference type="Proteomes" id="UP001172721">
    <property type="component" value="Unassembled WGS sequence"/>
</dbReference>
<dbReference type="PANTHER" id="PTHR13799:SF14">
    <property type="entry name" value="GTP CYCLOHYDROLASE 1 TYPE 2 HOMOLOG"/>
    <property type="match status" value="1"/>
</dbReference>
<gene>
    <name evidence="4" type="ORF">QYB97_11095</name>
</gene>
<evidence type="ECO:0000256" key="2">
    <source>
        <dbReference type="ARBA" id="ARBA00022112"/>
    </source>
</evidence>
<comment type="caution">
    <text evidence="4">The sequence shown here is derived from an EMBL/GenBank/DDBJ whole genome shotgun (WGS) entry which is preliminary data.</text>
</comment>
<evidence type="ECO:0000313" key="5">
    <source>
        <dbReference type="Proteomes" id="UP001172721"/>
    </source>
</evidence>
<dbReference type="InterPro" id="IPR002678">
    <property type="entry name" value="DUF34/NIF3"/>
</dbReference>
<dbReference type="Gene3D" id="3.40.1390.30">
    <property type="entry name" value="NIF3 (NGG1p interacting factor 3)-like"/>
    <property type="match status" value="2"/>
</dbReference>
<dbReference type="PANTHER" id="PTHR13799">
    <property type="entry name" value="NGG1 INTERACTING FACTOR 3"/>
    <property type="match status" value="1"/>
</dbReference>
<dbReference type="SUPFAM" id="SSF102705">
    <property type="entry name" value="NIF3 (NGG1p interacting factor 3)-like"/>
    <property type="match status" value="1"/>
</dbReference>
<keyword evidence="5" id="KW-1185">Reference proteome</keyword>
<accession>A0ABT8HW73</accession>
<proteinExistence type="inferred from homology"/>
<keyword evidence="3" id="KW-0479">Metal-binding</keyword>
<name>A0ABT8HW73_9BACL</name>
<comment type="similarity">
    <text evidence="1">Belongs to the GTP cyclohydrolase I type 2/NIF3 family.</text>
</comment>
<organism evidence="4 5">
    <name type="scientific">Fictibacillus fluitans</name>
    <dbReference type="NCBI Taxonomy" id="3058422"/>
    <lineage>
        <taxon>Bacteria</taxon>
        <taxon>Bacillati</taxon>
        <taxon>Bacillota</taxon>
        <taxon>Bacilli</taxon>
        <taxon>Bacillales</taxon>
        <taxon>Fictibacillaceae</taxon>
        <taxon>Fictibacillus</taxon>
    </lineage>
</organism>
<dbReference type="RefSeq" id="WP_301166070.1">
    <property type="nucleotide sequence ID" value="NZ_JAUHTR010000005.1"/>
</dbReference>
<dbReference type="EMBL" id="JAUHTR010000005">
    <property type="protein sequence ID" value="MDN4525027.1"/>
    <property type="molecule type" value="Genomic_DNA"/>
</dbReference>
<dbReference type="Pfam" id="PF01784">
    <property type="entry name" value="DUF34_NIF3"/>
    <property type="match status" value="1"/>
</dbReference>
<dbReference type="InterPro" id="IPR036069">
    <property type="entry name" value="DUF34/NIF3_sf"/>
</dbReference>
<protein>
    <recommendedName>
        <fullName evidence="2">GTP cyclohydrolase 1 type 2 homolog</fullName>
    </recommendedName>
</protein>
<reference evidence="4" key="1">
    <citation type="submission" date="2023-07" db="EMBL/GenBank/DDBJ databases">
        <title>Fictibacillus sp. isolated from freshwater pond.</title>
        <authorList>
            <person name="Kirdat K."/>
            <person name="Bhat A."/>
            <person name="Mourya A."/>
            <person name="Yadav A."/>
        </authorList>
    </citation>
    <scope>NUCLEOTIDE SEQUENCE</scope>
    <source>
        <strain evidence="4">NE201</strain>
    </source>
</reference>
<evidence type="ECO:0000256" key="3">
    <source>
        <dbReference type="ARBA" id="ARBA00022723"/>
    </source>
</evidence>
<evidence type="ECO:0000256" key="1">
    <source>
        <dbReference type="ARBA" id="ARBA00006964"/>
    </source>
</evidence>
<evidence type="ECO:0000313" key="4">
    <source>
        <dbReference type="EMBL" id="MDN4525027.1"/>
    </source>
</evidence>
<sequence length="264" mass="29259">MMPTIQEVMNALIKPVGEVPETVDTLKTGNPEERVKGIAVSFMPTHSVIEKAAGLGANLLITHEPLFYNHRDDPAGLGDDPVYLQKAQMIKDAGISVFRFHDYWHRYKPDGIMAGLLQALDWQDIVEEHRTAATFVNLPGMTVAEVAAHVKQSLGISFVRVTGNESAICQRAALLAGYRGGGAHCLPLFNEENVDLILYGEGPEWETPEYVRDAVYQGKQKALLVLGHAESEEPGMRHLAGQIRKLFPEVPVHFVEEKPVFRLL</sequence>